<proteinExistence type="predicted"/>
<feature type="region of interest" description="Disordered" evidence="1">
    <location>
        <begin position="1"/>
        <end position="20"/>
    </location>
</feature>
<dbReference type="EMBL" id="DTGR01000124">
    <property type="protein sequence ID" value="HHS29553.1"/>
    <property type="molecule type" value="Genomic_DNA"/>
</dbReference>
<dbReference type="Pfam" id="PF14134">
    <property type="entry name" value="DUF4301"/>
    <property type="match status" value="1"/>
</dbReference>
<comment type="caution">
    <text evidence="3">The sequence shown here is derived from an EMBL/GenBank/DDBJ whole genome shotgun (WGS) entry which is preliminary data.</text>
</comment>
<feature type="domain" description="DUF4301" evidence="2">
    <location>
        <begin position="27"/>
        <end position="540"/>
    </location>
</feature>
<evidence type="ECO:0000259" key="2">
    <source>
        <dbReference type="Pfam" id="PF14134"/>
    </source>
</evidence>
<accession>A0A7V6A3X1</accession>
<feature type="compositionally biased region" description="Low complexity" evidence="1">
    <location>
        <begin position="1"/>
        <end position="15"/>
    </location>
</feature>
<organism evidence="3">
    <name type="scientific">Desulfobacca acetoxidans</name>
    <dbReference type="NCBI Taxonomy" id="60893"/>
    <lineage>
        <taxon>Bacteria</taxon>
        <taxon>Pseudomonadati</taxon>
        <taxon>Thermodesulfobacteriota</taxon>
        <taxon>Desulfobaccia</taxon>
        <taxon>Desulfobaccales</taxon>
        <taxon>Desulfobaccaceae</taxon>
        <taxon>Desulfobacca</taxon>
    </lineage>
</organism>
<dbReference type="SUPFAM" id="SSF53448">
    <property type="entry name" value="Nucleotide-diphospho-sugar transferases"/>
    <property type="match status" value="1"/>
</dbReference>
<reference evidence="3" key="1">
    <citation type="journal article" date="2020" name="mSystems">
        <title>Genome- and Community-Level Interaction Insights into Carbon Utilization and Element Cycling Functions of Hydrothermarchaeota in Hydrothermal Sediment.</title>
        <authorList>
            <person name="Zhou Z."/>
            <person name="Liu Y."/>
            <person name="Xu W."/>
            <person name="Pan J."/>
            <person name="Luo Z.H."/>
            <person name="Li M."/>
        </authorList>
    </citation>
    <scope>NUCLEOTIDE SEQUENCE [LARGE SCALE GENOMIC DNA]</scope>
    <source>
        <strain evidence="3">SpSt-767</strain>
    </source>
</reference>
<dbReference type="AlphaFoldDB" id="A0A7V6A3X1"/>
<dbReference type="InterPro" id="IPR029044">
    <property type="entry name" value="Nucleotide-diphossugar_trans"/>
</dbReference>
<sequence length="546" mass="61581">MSKSRSASASCSKESLPPCGPDFPLSDQDLRQIQAHGLTLEQVAQQLRFFARPPRFIRLARAARVQDGIQRLPQTDWEGYVERHTGAARQGRFTKFVPASGGATRMFELLLHYFYHVNQDLTGVIDAELAQGVQRAREFLAFHDSLSRFAFYRELQDLCAAQGTSLEDLLAGRRYREILHQVLTQAGLNYQDLPKALIKFHAYGDASRTPLEEHLMEAAAYVQDQDGNCRLHLTILPRHRQIIGRFLEEVQPALEERLGCRFTVDFSFQHPATDTLAVDADNRPLRDSQGRLVFRPGGHGALLQNLQNLQGDLVYIKNIDNVVPDRLKEPTILWKKILGGLLVDLQAEIHRHLRALGETSSPVSLEPTLKFARERLGLDFPPRILELPEDLARDLVAQALNRPLRVCGVVPNQGEPGGAPFWIQEADGSISLQIVEKAQVDLSDPEQRAIWEKATHFNPVDLVCALRDDQGVPFDLAEYVDHEAVFICRKSMEGRELKALELPGLWNGGMARWLTVFVEVPITTFNPVKTVFDLLRPEHQPEGNLF</sequence>
<name>A0A7V6A3X1_9BACT</name>
<protein>
    <submittedName>
        <fullName evidence="3">DUF4301 family protein</fullName>
    </submittedName>
</protein>
<dbReference type="InterPro" id="IPR025393">
    <property type="entry name" value="DUF4301"/>
</dbReference>
<evidence type="ECO:0000313" key="3">
    <source>
        <dbReference type="EMBL" id="HHS29553.1"/>
    </source>
</evidence>
<gene>
    <name evidence="3" type="ORF">ENV52_07625</name>
</gene>
<evidence type="ECO:0000256" key="1">
    <source>
        <dbReference type="SAM" id="MobiDB-lite"/>
    </source>
</evidence>